<sequence precursor="true">MKTNDRLPMMVKILCLFLPATSLFGQSTDWPQWRGPHRDGKAAEQALLQEWPEGGPKLKWTFRDCGVGYSGFSIVGDQLFTMGLEEGQCYVIALKPSDGSELWRTPIGPAAKEDAYLMGWGGGPRSTPTVDGDHLYALSDAGVLACLKTADGELVWKVSLVDDFGGSIPKWGYSESALIDGDRVIVTPGGKNFMIGLDKRTGKKIWGSEGIEAKAQYASVIKHTVDGITFYVTASNPGLIAVDATSGKQVFADTGTANGVAVIPTPIATGDFVYHTSAYDAGNTLVKLAKGDSGTLAVEPVYSLSKESKSMENHHGGVVLVDGVIYGFTKTNRGNWMAQDFQTGDTLWMESVGKTRSGSIAYADGRLYCYGDQDGSVVLAEPSRNGLVVKGKLVLPEQTDIDRGKGAIWAHPVIAGNTLFLRDQDLVFAFDLKR</sequence>
<dbReference type="Gene3D" id="2.130.10.10">
    <property type="entry name" value="YVTN repeat-like/Quinoprotein amine dehydrogenase"/>
    <property type="match status" value="1"/>
</dbReference>
<feature type="signal peptide" evidence="1">
    <location>
        <begin position="1"/>
        <end position="25"/>
    </location>
</feature>
<accession>A0A518IQE2</accession>
<dbReference type="InterPro" id="IPR002372">
    <property type="entry name" value="PQQ_rpt_dom"/>
</dbReference>
<dbReference type="AlphaFoldDB" id="A0A518IQE2"/>
<dbReference type="InterPro" id="IPR011047">
    <property type="entry name" value="Quinoprotein_ADH-like_sf"/>
</dbReference>
<feature type="domain" description="Pyrrolo-quinoline quinone repeat" evidence="2">
    <location>
        <begin position="91"/>
        <end position="348"/>
    </location>
</feature>
<dbReference type="PANTHER" id="PTHR34512">
    <property type="entry name" value="CELL SURFACE PROTEIN"/>
    <property type="match status" value="1"/>
</dbReference>
<keyword evidence="4" id="KW-1185">Reference proteome</keyword>
<dbReference type="Pfam" id="PF13360">
    <property type="entry name" value="PQQ_2"/>
    <property type="match status" value="1"/>
</dbReference>
<reference evidence="3 4" key="1">
    <citation type="submission" date="2019-02" db="EMBL/GenBank/DDBJ databases">
        <title>Deep-cultivation of Planctomycetes and their phenomic and genomic characterization uncovers novel biology.</title>
        <authorList>
            <person name="Wiegand S."/>
            <person name="Jogler M."/>
            <person name="Boedeker C."/>
            <person name="Pinto D."/>
            <person name="Vollmers J."/>
            <person name="Rivas-Marin E."/>
            <person name="Kohn T."/>
            <person name="Peeters S.H."/>
            <person name="Heuer A."/>
            <person name="Rast P."/>
            <person name="Oberbeckmann S."/>
            <person name="Bunk B."/>
            <person name="Jeske O."/>
            <person name="Meyerdierks A."/>
            <person name="Storesund J.E."/>
            <person name="Kallscheuer N."/>
            <person name="Luecker S."/>
            <person name="Lage O.M."/>
            <person name="Pohl T."/>
            <person name="Merkel B.J."/>
            <person name="Hornburger P."/>
            <person name="Mueller R.-W."/>
            <person name="Bruemmer F."/>
            <person name="Labrenz M."/>
            <person name="Spormann A.M."/>
            <person name="Op den Camp H."/>
            <person name="Overmann J."/>
            <person name="Amann R."/>
            <person name="Jetten M.S.M."/>
            <person name="Mascher T."/>
            <person name="Medema M.H."/>
            <person name="Devos D.P."/>
            <person name="Kaster A.-K."/>
            <person name="Ovreas L."/>
            <person name="Rohde M."/>
            <person name="Galperin M.Y."/>
            <person name="Jogler C."/>
        </authorList>
    </citation>
    <scope>NUCLEOTIDE SEQUENCE [LARGE SCALE GENOMIC DNA]</scope>
    <source>
        <strain evidence="3 4">Mal33</strain>
    </source>
</reference>
<protein>
    <submittedName>
        <fullName evidence="3">Outer membrane biogenesis protein BamB</fullName>
    </submittedName>
</protein>
<feature type="chain" id="PRO_5021864384" evidence="1">
    <location>
        <begin position="26"/>
        <end position="434"/>
    </location>
</feature>
<dbReference type="Proteomes" id="UP000316770">
    <property type="component" value="Chromosome"/>
</dbReference>
<name>A0A518IQE2_9BACT</name>
<dbReference type="EMBL" id="CP036318">
    <property type="protein sequence ID" value="QDV55302.1"/>
    <property type="molecule type" value="Genomic_DNA"/>
</dbReference>
<keyword evidence="1" id="KW-0732">Signal</keyword>
<gene>
    <name evidence="3" type="ORF">Mal33_12720</name>
</gene>
<evidence type="ECO:0000313" key="3">
    <source>
        <dbReference type="EMBL" id="QDV55302.1"/>
    </source>
</evidence>
<organism evidence="3 4">
    <name type="scientific">Rosistilla oblonga</name>
    <dbReference type="NCBI Taxonomy" id="2527990"/>
    <lineage>
        <taxon>Bacteria</taxon>
        <taxon>Pseudomonadati</taxon>
        <taxon>Planctomycetota</taxon>
        <taxon>Planctomycetia</taxon>
        <taxon>Pirellulales</taxon>
        <taxon>Pirellulaceae</taxon>
        <taxon>Rosistilla</taxon>
    </lineage>
</organism>
<dbReference type="InterPro" id="IPR015943">
    <property type="entry name" value="WD40/YVTN_repeat-like_dom_sf"/>
</dbReference>
<evidence type="ECO:0000256" key="1">
    <source>
        <dbReference type="SAM" id="SignalP"/>
    </source>
</evidence>
<proteinExistence type="predicted"/>
<dbReference type="RefSeq" id="WP_232530034.1">
    <property type="nucleotide sequence ID" value="NZ_CP036318.1"/>
</dbReference>
<dbReference type="SUPFAM" id="SSF50998">
    <property type="entry name" value="Quinoprotein alcohol dehydrogenase-like"/>
    <property type="match status" value="1"/>
</dbReference>
<evidence type="ECO:0000259" key="2">
    <source>
        <dbReference type="Pfam" id="PF13360"/>
    </source>
</evidence>
<evidence type="ECO:0000313" key="4">
    <source>
        <dbReference type="Proteomes" id="UP000316770"/>
    </source>
</evidence>
<dbReference type="PANTHER" id="PTHR34512:SF30">
    <property type="entry name" value="OUTER MEMBRANE PROTEIN ASSEMBLY FACTOR BAMB"/>
    <property type="match status" value="1"/>
</dbReference>